<name>A0A1A8ZX14_PLAOA</name>
<evidence type="ECO:0000313" key="4">
    <source>
        <dbReference type="Proteomes" id="UP000078555"/>
    </source>
</evidence>
<dbReference type="AlphaFoldDB" id="A0A1A8ZX14"/>
<sequence>MLVFTYTLHIKLPNEDEDYLGKLIKAINNICAYSVKNKGKIAKVITTSLLSAYSINSLYNSGITFKKNPHYSFFLPSESYIKNVLKKVKKNYKIKTSILAEDKIFERNITSGSNNNPNVLEMYVVNNFINFENFLSNKINKESLYKFSKYKEFEKVENIFNYVQVLKHEKEIIMFHGKLKKHFWINLPLKWNFTKTENGTTYTLTFIPLYKYYSNHTIEIKIQKENNNIKFVTSVKSREKNTKTNAYFKDVVKSIAMYLTYNIFEGINNNIDILHKRNFSIRPINFIKSRNFLKKKKNNSYLKHVFSVFKPQNFKMKRT</sequence>
<dbReference type="Proteomes" id="UP000078550">
    <property type="component" value="Unassembled WGS sequence"/>
</dbReference>
<evidence type="ECO:0000313" key="3">
    <source>
        <dbReference type="Proteomes" id="UP000078550"/>
    </source>
</evidence>
<dbReference type="EMBL" id="FLRD01000149">
    <property type="protein sequence ID" value="SBT47960.1"/>
    <property type="molecule type" value="Genomic_DNA"/>
</dbReference>
<evidence type="ECO:0000313" key="2">
    <source>
        <dbReference type="EMBL" id="SBT48426.1"/>
    </source>
</evidence>
<accession>A0A1A8ZX14</accession>
<gene>
    <name evidence="1" type="ORF">POVWA1_056690</name>
    <name evidence="2" type="ORF">POVWA2_056070</name>
</gene>
<reference evidence="3 4" key="2">
    <citation type="submission" date="2016-05" db="EMBL/GenBank/DDBJ databases">
        <authorList>
            <person name="Naeem Raeece"/>
        </authorList>
    </citation>
    <scope>NUCLEOTIDE SEQUENCE [LARGE SCALE GENOMIC DNA]</scope>
</reference>
<evidence type="ECO:0000313" key="1">
    <source>
        <dbReference type="EMBL" id="SBT47960.1"/>
    </source>
</evidence>
<dbReference type="EMBL" id="FLRE01000191">
    <property type="protein sequence ID" value="SBT48426.1"/>
    <property type="molecule type" value="Genomic_DNA"/>
</dbReference>
<dbReference type="Proteomes" id="UP000078555">
    <property type="component" value="Unassembled WGS sequence"/>
</dbReference>
<proteinExistence type="predicted"/>
<keyword evidence="4" id="KW-1185">Reference proteome</keyword>
<protein>
    <submittedName>
        <fullName evidence="2">Selenoprotein, putative (Sel3)</fullName>
    </submittedName>
</protein>
<reference evidence="2" key="1">
    <citation type="submission" date="2016-05" db="EMBL/GenBank/DDBJ databases">
        <authorList>
            <person name="Lavstsen T."/>
            <person name="Jespersen J.S."/>
        </authorList>
    </citation>
    <scope>NUCLEOTIDE SEQUENCE [LARGE SCALE GENOMIC DNA]</scope>
</reference>
<organism evidence="2 3">
    <name type="scientific">Plasmodium ovale wallikeri</name>
    <dbReference type="NCBI Taxonomy" id="864142"/>
    <lineage>
        <taxon>Eukaryota</taxon>
        <taxon>Sar</taxon>
        <taxon>Alveolata</taxon>
        <taxon>Apicomplexa</taxon>
        <taxon>Aconoidasida</taxon>
        <taxon>Haemosporida</taxon>
        <taxon>Plasmodiidae</taxon>
        <taxon>Plasmodium</taxon>
        <taxon>Plasmodium (Plasmodium)</taxon>
    </lineage>
</organism>